<evidence type="ECO:0000313" key="3">
    <source>
        <dbReference type="Proteomes" id="UP000308828"/>
    </source>
</evidence>
<dbReference type="EMBL" id="STGV01000001">
    <property type="protein sequence ID" value="THV24928.1"/>
    <property type="molecule type" value="Genomic_DNA"/>
</dbReference>
<proteinExistence type="predicted"/>
<feature type="chain" id="PRO_5020459083" evidence="1">
    <location>
        <begin position="26"/>
        <end position="124"/>
    </location>
</feature>
<dbReference type="SUPFAM" id="SSF74653">
    <property type="entry name" value="TolA/TonB C-terminal domain"/>
    <property type="match status" value="1"/>
</dbReference>
<sequence>MRRPICALRRMLLISLALLPVGASAQDLDPAGQELVTRIKRCWVPPASEGEIRYSPRIRVSLLPDGHLRSEPEILNPPEADGHRTALAESARRAVVRCAPFEGLEAYAPYSAWETVIVTFHADF</sequence>
<keyword evidence="3" id="KW-1185">Reference proteome</keyword>
<protein>
    <submittedName>
        <fullName evidence="2">Uncharacterized protein</fullName>
    </submittedName>
</protein>
<reference evidence="2 3" key="1">
    <citation type="submission" date="2019-04" db="EMBL/GenBank/DDBJ databases">
        <title>Genome sequence of strain shin9-1.</title>
        <authorList>
            <person name="Gao J."/>
            <person name="Sun J."/>
        </authorList>
    </citation>
    <scope>NUCLEOTIDE SEQUENCE [LARGE SCALE GENOMIC DNA]</scope>
    <source>
        <strain evidence="3">shin9-1</strain>
    </source>
</reference>
<dbReference type="Proteomes" id="UP000308828">
    <property type="component" value="Unassembled WGS sequence"/>
</dbReference>
<evidence type="ECO:0000256" key="1">
    <source>
        <dbReference type="SAM" id="SignalP"/>
    </source>
</evidence>
<accession>A0A4S8P4J1</accession>
<evidence type="ECO:0000313" key="2">
    <source>
        <dbReference type="EMBL" id="THV24928.1"/>
    </source>
</evidence>
<name>A0A4S8P4J1_9HYPH</name>
<organism evidence="2 3">
    <name type="scientific">Peteryoungia ipomoeae</name>
    <dbReference type="NCBI Taxonomy" id="1210932"/>
    <lineage>
        <taxon>Bacteria</taxon>
        <taxon>Pseudomonadati</taxon>
        <taxon>Pseudomonadota</taxon>
        <taxon>Alphaproteobacteria</taxon>
        <taxon>Hyphomicrobiales</taxon>
        <taxon>Rhizobiaceae</taxon>
        <taxon>Peteryoungia</taxon>
    </lineage>
</organism>
<gene>
    <name evidence="2" type="ORF">FAA97_01565</name>
</gene>
<dbReference type="Gene3D" id="3.30.1150.10">
    <property type="match status" value="1"/>
</dbReference>
<keyword evidence="1" id="KW-0732">Signal</keyword>
<comment type="caution">
    <text evidence="2">The sequence shown here is derived from an EMBL/GenBank/DDBJ whole genome shotgun (WGS) entry which is preliminary data.</text>
</comment>
<dbReference type="AlphaFoldDB" id="A0A4S8P4J1"/>
<feature type="signal peptide" evidence="1">
    <location>
        <begin position="1"/>
        <end position="25"/>
    </location>
</feature>